<dbReference type="Proteomes" id="UP001341840">
    <property type="component" value="Unassembled WGS sequence"/>
</dbReference>
<organism evidence="3 4">
    <name type="scientific">Stylosanthes scabra</name>
    <dbReference type="NCBI Taxonomy" id="79078"/>
    <lineage>
        <taxon>Eukaryota</taxon>
        <taxon>Viridiplantae</taxon>
        <taxon>Streptophyta</taxon>
        <taxon>Embryophyta</taxon>
        <taxon>Tracheophyta</taxon>
        <taxon>Spermatophyta</taxon>
        <taxon>Magnoliopsida</taxon>
        <taxon>eudicotyledons</taxon>
        <taxon>Gunneridae</taxon>
        <taxon>Pentapetalae</taxon>
        <taxon>rosids</taxon>
        <taxon>fabids</taxon>
        <taxon>Fabales</taxon>
        <taxon>Fabaceae</taxon>
        <taxon>Papilionoideae</taxon>
        <taxon>50 kb inversion clade</taxon>
        <taxon>dalbergioids sensu lato</taxon>
        <taxon>Dalbergieae</taxon>
        <taxon>Pterocarpus clade</taxon>
        <taxon>Stylosanthes</taxon>
    </lineage>
</organism>
<dbReference type="Pfam" id="PF14543">
    <property type="entry name" value="TAXi_N"/>
    <property type="match status" value="1"/>
</dbReference>
<comment type="similarity">
    <text evidence="1">Belongs to the peptidase A1 family.</text>
</comment>
<comment type="caution">
    <text evidence="3">The sequence shown here is derived from an EMBL/GenBank/DDBJ whole genome shotgun (WGS) entry which is preliminary data.</text>
</comment>
<dbReference type="EMBL" id="JASCZI010060446">
    <property type="protein sequence ID" value="MED6131724.1"/>
    <property type="molecule type" value="Genomic_DNA"/>
</dbReference>
<dbReference type="Pfam" id="PF14541">
    <property type="entry name" value="TAXi_C"/>
    <property type="match status" value="1"/>
</dbReference>
<evidence type="ECO:0000259" key="2">
    <source>
        <dbReference type="PROSITE" id="PS51767"/>
    </source>
</evidence>
<dbReference type="InterPro" id="IPR032861">
    <property type="entry name" value="TAXi_N"/>
</dbReference>
<sequence length="463" mass="50810">MPHSLSLWSFSFLLFSFTFFFLPIPTLQTTLISPVSKDKSTHLFTLSVYLKTPLQPTKLFLDLGFLFPWTLCDSKYKSSSYRYVDCDRTFCYSLGFGGPQCSNCTETGLPDPNCNIENRICGAFPENSVTRVLDFDAALIDTLALPSADVSTKTHLVSLLNYTFSCAHSSLLRGLPKGVTGLASLSRYNLSIPNQISSALSVTNTFAVCFPGSSKSTGVAFFGSKGPYYAFSENSKIDLSKSLIYTPLVVNPDGIGDYVISYPYNPPSYEYFINLTSVRINGQNVPINASLLRIDHDNFFGIGGTKFSSNTPYTRLESSIYKSFTKLFVKEAASSRFNLTTVSSPIKPFSVCYAARSVKVASVGPVVPTIDLELGGKKGVVWRIVGANSMVKIKNKKNNKLDLWCLGFVDNGVNKKTSIVIGAKQLEENLMQFDIGSNKLGFTSLLNSSLKCGNFNVTDFAKN</sequence>
<dbReference type="PROSITE" id="PS51767">
    <property type="entry name" value="PEPTIDASE_A1"/>
    <property type="match status" value="1"/>
</dbReference>
<dbReference type="Gene3D" id="2.40.70.10">
    <property type="entry name" value="Acid Proteases"/>
    <property type="match status" value="2"/>
</dbReference>
<dbReference type="InterPro" id="IPR001461">
    <property type="entry name" value="Aspartic_peptidase_A1"/>
</dbReference>
<evidence type="ECO:0000313" key="3">
    <source>
        <dbReference type="EMBL" id="MED6131724.1"/>
    </source>
</evidence>
<protein>
    <recommendedName>
        <fullName evidence="2">Peptidase A1 domain-containing protein</fullName>
    </recommendedName>
</protein>
<dbReference type="PANTHER" id="PTHR47965">
    <property type="entry name" value="ASPARTYL PROTEASE-RELATED"/>
    <property type="match status" value="1"/>
</dbReference>
<evidence type="ECO:0000256" key="1">
    <source>
        <dbReference type="ARBA" id="ARBA00007447"/>
    </source>
</evidence>
<dbReference type="PANTHER" id="PTHR47965:SF6">
    <property type="entry name" value="ASPARTIC PROTEINASE GIP1-RELATED"/>
    <property type="match status" value="1"/>
</dbReference>
<feature type="domain" description="Peptidase A1" evidence="2">
    <location>
        <begin position="44"/>
        <end position="443"/>
    </location>
</feature>
<gene>
    <name evidence="3" type="ORF">PIB30_012427</name>
</gene>
<evidence type="ECO:0000313" key="4">
    <source>
        <dbReference type="Proteomes" id="UP001341840"/>
    </source>
</evidence>
<name>A0ABU6S645_9FABA</name>
<dbReference type="SUPFAM" id="SSF50630">
    <property type="entry name" value="Acid proteases"/>
    <property type="match status" value="1"/>
</dbReference>
<reference evidence="3 4" key="1">
    <citation type="journal article" date="2023" name="Plants (Basel)">
        <title>Bridging the Gap: Combining Genomics and Transcriptomics Approaches to Understand Stylosanthes scabra, an Orphan Legume from the Brazilian Caatinga.</title>
        <authorList>
            <person name="Ferreira-Neto J.R.C."/>
            <person name="da Silva M.D."/>
            <person name="Binneck E."/>
            <person name="de Melo N.F."/>
            <person name="da Silva R.H."/>
            <person name="de Melo A.L.T.M."/>
            <person name="Pandolfi V."/>
            <person name="Bustamante F.O."/>
            <person name="Brasileiro-Vidal A.C."/>
            <person name="Benko-Iseppon A.M."/>
        </authorList>
    </citation>
    <scope>NUCLEOTIDE SEQUENCE [LARGE SCALE GENOMIC DNA]</scope>
    <source>
        <tissue evidence="3">Leaves</tissue>
    </source>
</reference>
<keyword evidence="4" id="KW-1185">Reference proteome</keyword>
<proteinExistence type="inferred from homology"/>
<accession>A0ABU6S645</accession>
<dbReference type="InterPro" id="IPR021109">
    <property type="entry name" value="Peptidase_aspartic_dom_sf"/>
</dbReference>
<dbReference type="InterPro" id="IPR032799">
    <property type="entry name" value="TAXi_C"/>
</dbReference>
<dbReference type="InterPro" id="IPR033121">
    <property type="entry name" value="PEPTIDASE_A1"/>
</dbReference>